<name>A0ACC1N9L5_9HYPO</name>
<dbReference type="EMBL" id="JANJQO010000637">
    <property type="protein sequence ID" value="KAJ2975975.1"/>
    <property type="molecule type" value="Genomic_DNA"/>
</dbReference>
<reference evidence="1" key="1">
    <citation type="submission" date="2022-08" db="EMBL/GenBank/DDBJ databases">
        <title>Genome Sequence of Lecanicillium fungicola.</title>
        <authorList>
            <person name="Buettner E."/>
        </authorList>
    </citation>
    <scope>NUCLEOTIDE SEQUENCE</scope>
    <source>
        <strain evidence="1">Babe33</strain>
    </source>
</reference>
<organism evidence="1 2">
    <name type="scientific">Zarea fungicola</name>
    <dbReference type="NCBI Taxonomy" id="93591"/>
    <lineage>
        <taxon>Eukaryota</taxon>
        <taxon>Fungi</taxon>
        <taxon>Dikarya</taxon>
        <taxon>Ascomycota</taxon>
        <taxon>Pezizomycotina</taxon>
        <taxon>Sordariomycetes</taxon>
        <taxon>Hypocreomycetidae</taxon>
        <taxon>Hypocreales</taxon>
        <taxon>Cordycipitaceae</taxon>
        <taxon>Zarea</taxon>
    </lineage>
</organism>
<gene>
    <name evidence="1" type="ORF">NQ176_g5212</name>
</gene>
<dbReference type="Proteomes" id="UP001143910">
    <property type="component" value="Unassembled WGS sequence"/>
</dbReference>
<evidence type="ECO:0000313" key="1">
    <source>
        <dbReference type="EMBL" id="KAJ2975975.1"/>
    </source>
</evidence>
<protein>
    <submittedName>
        <fullName evidence="1">Uncharacterized protein</fullName>
    </submittedName>
</protein>
<evidence type="ECO:0000313" key="2">
    <source>
        <dbReference type="Proteomes" id="UP001143910"/>
    </source>
</evidence>
<keyword evidence="2" id="KW-1185">Reference proteome</keyword>
<accession>A0ACC1N9L5</accession>
<sequence length="257" mass="28788">MASERTESEIIIFDTPSKNGKTWSHHVLRILFAVHYKGLPYSFKGVEYPDIVATFEPTTLERKDDPVEPYEIPVVCFQTRAGIPQYHMEPLKILQALEDIQPEPSLLHNSPRSVEYRSRFGPAFAPIIQLVVGHVPDILSERSATAFSHKRQSRWGKSVEQWVAEHPIESGLNAAEPKLKEFGDWLELTPGPFINGSQAGYADFTVVSFLGFAKAVGLEGVFTKLLGMHPAIERLYSAVKLTQQGNVRCQDLFGPNV</sequence>
<proteinExistence type="predicted"/>
<comment type="caution">
    <text evidence="1">The sequence shown here is derived from an EMBL/GenBank/DDBJ whole genome shotgun (WGS) entry which is preliminary data.</text>
</comment>